<dbReference type="SUPFAM" id="SSF46689">
    <property type="entry name" value="Homeodomain-like"/>
    <property type="match status" value="1"/>
</dbReference>
<dbReference type="InterPro" id="IPR011006">
    <property type="entry name" value="CheY-like_superfamily"/>
</dbReference>
<dbReference type="Pfam" id="PF12833">
    <property type="entry name" value="HTH_18"/>
    <property type="match status" value="1"/>
</dbReference>
<dbReference type="PROSITE" id="PS00041">
    <property type="entry name" value="HTH_ARAC_FAMILY_1"/>
    <property type="match status" value="1"/>
</dbReference>
<accession>A0A089LVV2</accession>
<evidence type="ECO:0000256" key="1">
    <source>
        <dbReference type="ARBA" id="ARBA00023015"/>
    </source>
</evidence>
<keyword evidence="2" id="KW-0238">DNA-binding</keyword>
<name>A0A089LVV2_9BACL</name>
<reference evidence="7 8" key="1">
    <citation type="submission" date="2014-08" db="EMBL/GenBank/DDBJ databases">
        <title>Comparative genomics of the Paenibacillus odorifer group.</title>
        <authorList>
            <person name="den Bakker H.C."/>
            <person name="Tsai Y.-C."/>
            <person name="Martin N."/>
            <person name="Korlach J."/>
            <person name="Wiedmann M."/>
        </authorList>
    </citation>
    <scope>NUCLEOTIDE SEQUENCE [LARGE SCALE GENOMIC DNA]</scope>
    <source>
        <strain evidence="7 8">DSM 14472</strain>
    </source>
</reference>
<evidence type="ECO:0000313" key="8">
    <source>
        <dbReference type="Proteomes" id="UP000029507"/>
    </source>
</evidence>
<dbReference type="SMART" id="SM00448">
    <property type="entry name" value="REC"/>
    <property type="match status" value="1"/>
</dbReference>
<dbReference type="InterPro" id="IPR018062">
    <property type="entry name" value="HTH_AraC-typ_CS"/>
</dbReference>
<dbReference type="AlphaFoldDB" id="A0A089LVV2"/>
<sequence length="549" mass="61001">MLNVLIIDDEEPLREAIRILGDWKSLGVEEVLEAVDGRSGLDMLRSRKIDIALVDMKMPELGGAEFLQIAEREFPDLLTIVISGYNDFEYTRQAIRSKVVDYLLKPVNRTDLNTALRKAVDVLEAKRRKESEFISRNITLNMSLPKLKEKLYLSIIRRTFKASANEGLLPLIGGRTPGSRYAAGLVRIMNLDAIARGRFNGDRDLLHFAVTNVIGGIGDDGIEGFSFAAPGTRGDRDFAVILTIAPVSTGDAAYYSRRYMNRAAAALKELLGAAAFTGLGSPCGDCLELAPSYEEARTALEGINLLKRDGGGSPAAVDRKPAADAPSLTARMPLIRGALENGGLNQAKSVVGEYLKKWSDTGSFTLGDADRALREFTILLQDMTLELGASADRGTRPAKNEGEGGGYGGEYASFEEYESLLYRILELHYGDVARTSSGNAPEVLEQIKSYVDNRYYEDIKISVFTDKYFLSREYLMKLFKARYGYGIHEYVQKVRMDKAKELLGDPDLKIQEISEMLGYRDKNYFSKAFRNYFDCSPSEYRSILPTAQK</sequence>
<evidence type="ECO:0000256" key="2">
    <source>
        <dbReference type="ARBA" id="ARBA00023125"/>
    </source>
</evidence>
<evidence type="ECO:0000259" key="5">
    <source>
        <dbReference type="PROSITE" id="PS01124"/>
    </source>
</evidence>
<dbReference type="PROSITE" id="PS50110">
    <property type="entry name" value="RESPONSE_REGULATORY"/>
    <property type="match status" value="1"/>
</dbReference>
<dbReference type="STRING" id="169760.PSTEL_09870"/>
<evidence type="ECO:0000259" key="6">
    <source>
        <dbReference type="PROSITE" id="PS50110"/>
    </source>
</evidence>
<dbReference type="HOGENOM" id="CLU_000445_5_0_9"/>
<feature type="modified residue" description="4-aspartylphosphate" evidence="4">
    <location>
        <position position="55"/>
    </location>
</feature>
<keyword evidence="8" id="KW-1185">Reference proteome</keyword>
<dbReference type="EMBL" id="CP009286">
    <property type="protein sequence ID" value="AIQ63348.1"/>
    <property type="molecule type" value="Genomic_DNA"/>
</dbReference>
<evidence type="ECO:0000256" key="3">
    <source>
        <dbReference type="ARBA" id="ARBA00023163"/>
    </source>
</evidence>
<dbReference type="PANTHER" id="PTHR43280">
    <property type="entry name" value="ARAC-FAMILY TRANSCRIPTIONAL REGULATOR"/>
    <property type="match status" value="1"/>
</dbReference>
<dbReference type="Pfam" id="PF00072">
    <property type="entry name" value="Response_reg"/>
    <property type="match status" value="1"/>
</dbReference>
<feature type="domain" description="Response regulatory" evidence="6">
    <location>
        <begin position="3"/>
        <end position="120"/>
    </location>
</feature>
<dbReference type="InterPro" id="IPR001789">
    <property type="entry name" value="Sig_transdc_resp-reg_receiver"/>
</dbReference>
<keyword evidence="3" id="KW-0804">Transcription</keyword>
<keyword evidence="1" id="KW-0805">Transcription regulation</keyword>
<proteinExistence type="predicted"/>
<dbReference type="Gene3D" id="1.10.10.60">
    <property type="entry name" value="Homeodomain-like"/>
    <property type="match status" value="2"/>
</dbReference>
<dbReference type="PRINTS" id="PR00032">
    <property type="entry name" value="HTHARAC"/>
</dbReference>
<dbReference type="GO" id="GO:0000160">
    <property type="term" value="P:phosphorelay signal transduction system"/>
    <property type="evidence" value="ECO:0007669"/>
    <property type="project" value="InterPro"/>
</dbReference>
<dbReference type="PANTHER" id="PTHR43280:SF2">
    <property type="entry name" value="HTH-TYPE TRANSCRIPTIONAL REGULATOR EXSA"/>
    <property type="match status" value="1"/>
</dbReference>
<dbReference type="InterPro" id="IPR018060">
    <property type="entry name" value="HTH_AraC"/>
</dbReference>
<dbReference type="GO" id="GO:0043565">
    <property type="term" value="F:sequence-specific DNA binding"/>
    <property type="evidence" value="ECO:0007669"/>
    <property type="project" value="InterPro"/>
</dbReference>
<dbReference type="Proteomes" id="UP000029507">
    <property type="component" value="Chromosome"/>
</dbReference>
<feature type="domain" description="HTH araC/xylS-type" evidence="5">
    <location>
        <begin position="445"/>
        <end position="543"/>
    </location>
</feature>
<evidence type="ECO:0000256" key="4">
    <source>
        <dbReference type="PROSITE-ProRule" id="PRU00169"/>
    </source>
</evidence>
<organism evidence="7 8">
    <name type="scientific">Paenibacillus stellifer</name>
    <dbReference type="NCBI Taxonomy" id="169760"/>
    <lineage>
        <taxon>Bacteria</taxon>
        <taxon>Bacillati</taxon>
        <taxon>Bacillota</taxon>
        <taxon>Bacilli</taxon>
        <taxon>Bacillales</taxon>
        <taxon>Paenibacillaceae</taxon>
        <taxon>Paenibacillus</taxon>
    </lineage>
</organism>
<dbReference type="Gene3D" id="3.40.50.2300">
    <property type="match status" value="1"/>
</dbReference>
<dbReference type="InterPro" id="IPR020449">
    <property type="entry name" value="Tscrpt_reg_AraC-type_HTH"/>
</dbReference>
<dbReference type="InterPro" id="IPR009057">
    <property type="entry name" value="Homeodomain-like_sf"/>
</dbReference>
<protein>
    <submittedName>
        <fullName evidence="7">Chemotaxis protein CheY</fullName>
    </submittedName>
</protein>
<dbReference type="KEGG" id="pste:PSTEL_09870"/>
<dbReference type="OrthoDB" id="159632at2"/>
<dbReference type="CDD" id="cd17536">
    <property type="entry name" value="REC_YesN-like"/>
    <property type="match status" value="1"/>
</dbReference>
<dbReference type="SUPFAM" id="SSF52172">
    <property type="entry name" value="CheY-like"/>
    <property type="match status" value="1"/>
</dbReference>
<evidence type="ECO:0000313" key="7">
    <source>
        <dbReference type="EMBL" id="AIQ63348.1"/>
    </source>
</evidence>
<dbReference type="PROSITE" id="PS01124">
    <property type="entry name" value="HTH_ARAC_FAMILY_2"/>
    <property type="match status" value="1"/>
</dbReference>
<gene>
    <name evidence="7" type="ORF">PSTEL_09870</name>
</gene>
<keyword evidence="4" id="KW-0597">Phosphoprotein</keyword>
<dbReference type="RefSeq" id="WP_038694822.1">
    <property type="nucleotide sequence ID" value="NZ_CP009286.1"/>
</dbReference>
<dbReference type="SMART" id="SM00342">
    <property type="entry name" value="HTH_ARAC"/>
    <property type="match status" value="1"/>
</dbReference>
<dbReference type="GO" id="GO:0003700">
    <property type="term" value="F:DNA-binding transcription factor activity"/>
    <property type="evidence" value="ECO:0007669"/>
    <property type="project" value="InterPro"/>
</dbReference>